<name>A0A506UBV2_9HYPH</name>
<dbReference type="EMBL" id="VHLH01000012">
    <property type="protein sequence ID" value="TPW29267.1"/>
    <property type="molecule type" value="Genomic_DNA"/>
</dbReference>
<comment type="caution">
    <text evidence="2">The sequence shown here is derived from an EMBL/GenBank/DDBJ whole genome shotgun (WGS) entry which is preliminary data.</text>
</comment>
<keyword evidence="1" id="KW-1133">Transmembrane helix</keyword>
<evidence type="ECO:0000313" key="2">
    <source>
        <dbReference type="EMBL" id="TPW29267.1"/>
    </source>
</evidence>
<dbReference type="InterPro" id="IPR021836">
    <property type="entry name" value="DUF3429"/>
</dbReference>
<dbReference type="AlphaFoldDB" id="A0A506UBV2"/>
<dbReference type="OrthoDB" id="8374048at2"/>
<feature type="transmembrane region" description="Helical" evidence="1">
    <location>
        <begin position="72"/>
        <end position="90"/>
    </location>
</feature>
<dbReference type="RefSeq" id="WP_141166442.1">
    <property type="nucleotide sequence ID" value="NZ_VHLH01000012.1"/>
</dbReference>
<reference evidence="2 3" key="1">
    <citation type="submission" date="2019-06" db="EMBL/GenBank/DDBJ databases">
        <authorList>
            <person name="Li M."/>
        </authorList>
    </citation>
    <scope>NUCLEOTIDE SEQUENCE [LARGE SCALE GENOMIC DNA]</scope>
    <source>
        <strain evidence="2 3">BGMRC6574</strain>
    </source>
</reference>
<organism evidence="2 3">
    <name type="scientific">Pararhizobium mangrovi</name>
    <dbReference type="NCBI Taxonomy" id="2590452"/>
    <lineage>
        <taxon>Bacteria</taxon>
        <taxon>Pseudomonadati</taxon>
        <taxon>Pseudomonadota</taxon>
        <taxon>Alphaproteobacteria</taxon>
        <taxon>Hyphomicrobiales</taxon>
        <taxon>Rhizobiaceae</taxon>
        <taxon>Rhizobium/Agrobacterium group</taxon>
        <taxon>Pararhizobium</taxon>
    </lineage>
</organism>
<accession>A0A506UBV2</accession>
<dbReference type="Proteomes" id="UP000320314">
    <property type="component" value="Unassembled WGS sequence"/>
</dbReference>
<proteinExistence type="predicted"/>
<feature type="transmembrane region" description="Helical" evidence="1">
    <location>
        <begin position="42"/>
        <end position="60"/>
    </location>
</feature>
<keyword evidence="3" id="KW-1185">Reference proteome</keyword>
<keyword evidence="1" id="KW-0812">Transmembrane</keyword>
<keyword evidence="1" id="KW-0472">Membrane</keyword>
<feature type="transmembrane region" description="Helical" evidence="1">
    <location>
        <begin position="125"/>
        <end position="148"/>
    </location>
</feature>
<evidence type="ECO:0000313" key="3">
    <source>
        <dbReference type="Proteomes" id="UP000320314"/>
    </source>
</evidence>
<dbReference type="Pfam" id="PF11911">
    <property type="entry name" value="DUF3429"/>
    <property type="match status" value="1"/>
</dbReference>
<protein>
    <submittedName>
        <fullName evidence="2">DUF3429 domain-containing protein</fullName>
    </submittedName>
</protein>
<evidence type="ECO:0000256" key="1">
    <source>
        <dbReference type="SAM" id="Phobius"/>
    </source>
</evidence>
<gene>
    <name evidence="2" type="ORF">FJU11_07595</name>
</gene>
<sequence>MIKRLSLPVALAWAGALPFVATMLLILAGVNSVPLLGAPTRIMALYGIVIAVFMAGTHWGHAITRREYGSKALLVESNVVTVVLLAIYLIAPGYIMFALIAAFLVLLAVDGVLDRQGHLSQGYFLMRVGVTCLVCLCLLVGALVAPVAGA</sequence>